<comment type="caution">
    <text evidence="3">The sequence shown here is derived from an EMBL/GenBank/DDBJ whole genome shotgun (WGS) entry which is preliminary data.</text>
</comment>
<dbReference type="InterPro" id="IPR043504">
    <property type="entry name" value="Peptidase_S1_PA_chymotrypsin"/>
</dbReference>
<dbReference type="PANTHER" id="PTHR43019:SF23">
    <property type="entry name" value="PROTEASE DO-LIKE 5, CHLOROPLASTIC"/>
    <property type="match status" value="1"/>
</dbReference>
<dbReference type="RefSeq" id="WP_263721370.1">
    <property type="nucleotide sequence ID" value="NZ_JAOWLA010000007.1"/>
</dbReference>
<keyword evidence="2" id="KW-0732">Signal</keyword>
<evidence type="ECO:0000313" key="3">
    <source>
        <dbReference type="EMBL" id="MCV2864848.1"/>
    </source>
</evidence>
<protein>
    <submittedName>
        <fullName evidence="3">Trypsin-like peptidase domain-containing protein</fullName>
    </submittedName>
</protein>
<dbReference type="Proteomes" id="UP001652503">
    <property type="component" value="Unassembled WGS sequence"/>
</dbReference>
<dbReference type="SUPFAM" id="SSF50494">
    <property type="entry name" value="Trypsin-like serine proteases"/>
    <property type="match status" value="1"/>
</dbReference>
<dbReference type="InterPro" id="IPR009003">
    <property type="entry name" value="Peptidase_S1_PA"/>
</dbReference>
<evidence type="ECO:0000313" key="4">
    <source>
        <dbReference type="Proteomes" id="UP001652503"/>
    </source>
</evidence>
<accession>A0ABT2Z128</accession>
<dbReference type="EMBL" id="JAOWLA010000007">
    <property type="protein sequence ID" value="MCV2864848.1"/>
    <property type="molecule type" value="Genomic_DNA"/>
</dbReference>
<feature type="chain" id="PRO_5045327445" evidence="2">
    <location>
        <begin position="24"/>
        <end position="582"/>
    </location>
</feature>
<proteinExistence type="predicted"/>
<sequence>MKLLTKSCSIALATAVSSSPANAQSLVPVGQCAVVVASRPSIDDARQYIIAGGLQPVAHVFASSNGWYAIAAGFIQSSGSTAVIAQKKLAHEIPNDAYCSTGEMYVEEVNWRAAVQDPNQPASEGLWADFDARPLTRAEKRFLQAALAMAGFYTGLIDGAWGEGSQAALERYSFATFETEPTNAHAAWLTGITAQAWLDDGWEYEHIRHINISAMIPSAKLMMVSQTGAKQSWEHREKDLRVIFEDLETDYMKAFHGAVATMEGRIGSAYRHRGTDRWVTSVMFDTGTVYVRSDLISGTWSTTSIYAGPGLKGEVGLISGSIQVGSPPWIVPEPGGVLLTYSDELFAILDDEGSEAAPNLDPNAELSGSVPPKRNADGDSVRSTGTAFFVTDDGIALTNAHVVEGCNFLALGGNPASVVAVSSNFDLAALRISVAEPTKPLLFAAADASLNADITIAGFPLHGLLGGLNVNRGSVSSMKGLQGDESSIQISAPVQPGNSGGPVIDRYGNVVGVVVAKLNTLALADATGDIAQNVNFAIRGSLAKVFLSSNGIDFALKTDGEVLAPEASAELLRDATHLVECK</sequence>
<organism evidence="3 4">
    <name type="scientific">Albidovulum sediminicola</name>
    <dbReference type="NCBI Taxonomy" id="2984331"/>
    <lineage>
        <taxon>Bacteria</taxon>
        <taxon>Pseudomonadati</taxon>
        <taxon>Pseudomonadota</taxon>
        <taxon>Alphaproteobacteria</taxon>
        <taxon>Rhodobacterales</taxon>
        <taxon>Paracoccaceae</taxon>
        <taxon>Albidovulum</taxon>
    </lineage>
</organism>
<dbReference type="PANTHER" id="PTHR43019">
    <property type="entry name" value="SERINE ENDOPROTEASE DEGS"/>
    <property type="match status" value="1"/>
</dbReference>
<reference evidence="3 4" key="1">
    <citation type="submission" date="2022-10" db="EMBL/GenBank/DDBJ databases">
        <title>Defluviimonas sp. nov., isolated from ocean surface water.</title>
        <authorList>
            <person name="He W."/>
            <person name="Wang L."/>
            <person name="Zhang D.-F."/>
        </authorList>
    </citation>
    <scope>NUCLEOTIDE SEQUENCE [LARGE SCALE GENOMIC DNA]</scope>
    <source>
        <strain evidence="3 4">WL0075</strain>
    </source>
</reference>
<dbReference type="Pfam" id="PF13365">
    <property type="entry name" value="Trypsin_2"/>
    <property type="match status" value="1"/>
</dbReference>
<name>A0ABT2Z128_9RHOB</name>
<keyword evidence="4" id="KW-1185">Reference proteome</keyword>
<gene>
    <name evidence="3" type="ORF">OE647_08880</name>
</gene>
<evidence type="ECO:0000256" key="2">
    <source>
        <dbReference type="SAM" id="SignalP"/>
    </source>
</evidence>
<evidence type="ECO:0000256" key="1">
    <source>
        <dbReference type="SAM" id="MobiDB-lite"/>
    </source>
</evidence>
<feature type="signal peptide" evidence="2">
    <location>
        <begin position="1"/>
        <end position="23"/>
    </location>
</feature>
<dbReference type="Gene3D" id="2.40.10.10">
    <property type="entry name" value="Trypsin-like serine proteases"/>
    <property type="match status" value="2"/>
</dbReference>
<feature type="region of interest" description="Disordered" evidence="1">
    <location>
        <begin position="357"/>
        <end position="381"/>
    </location>
</feature>